<feature type="region of interest" description="Disordered" evidence="2">
    <location>
        <begin position="92"/>
        <end position="122"/>
    </location>
</feature>
<evidence type="ECO:0000256" key="1">
    <source>
        <dbReference type="ARBA" id="ARBA00044955"/>
    </source>
</evidence>
<feature type="compositionally biased region" description="Basic and acidic residues" evidence="2">
    <location>
        <begin position="98"/>
        <end position="115"/>
    </location>
</feature>
<protein>
    <recommendedName>
        <fullName evidence="3">LysM domain-containing protein</fullName>
    </recommendedName>
</protein>
<organism evidence="4 5">
    <name type="scientific">Emericellopsis atlantica</name>
    <dbReference type="NCBI Taxonomy" id="2614577"/>
    <lineage>
        <taxon>Eukaryota</taxon>
        <taxon>Fungi</taxon>
        <taxon>Dikarya</taxon>
        <taxon>Ascomycota</taxon>
        <taxon>Pezizomycotina</taxon>
        <taxon>Sordariomycetes</taxon>
        <taxon>Hypocreomycetidae</taxon>
        <taxon>Hypocreales</taxon>
        <taxon>Bionectriaceae</taxon>
        <taxon>Emericellopsis</taxon>
    </lineage>
</organism>
<name>A0A9P8CRM1_9HYPO</name>
<dbReference type="InterPro" id="IPR018392">
    <property type="entry name" value="LysM"/>
</dbReference>
<dbReference type="InterPro" id="IPR036779">
    <property type="entry name" value="LysM_dom_sf"/>
</dbReference>
<evidence type="ECO:0000313" key="4">
    <source>
        <dbReference type="EMBL" id="KAG9256903.1"/>
    </source>
</evidence>
<dbReference type="RefSeq" id="XP_046120827.1">
    <property type="nucleotide sequence ID" value="XM_046262062.1"/>
</dbReference>
<dbReference type="PROSITE" id="PS51782">
    <property type="entry name" value="LYSM"/>
    <property type="match status" value="1"/>
</dbReference>
<dbReference type="EMBL" id="MU251247">
    <property type="protein sequence ID" value="KAG9256903.1"/>
    <property type="molecule type" value="Genomic_DNA"/>
</dbReference>
<dbReference type="GeneID" id="70292965"/>
<accession>A0A9P8CRM1</accession>
<dbReference type="AlphaFoldDB" id="A0A9P8CRM1"/>
<dbReference type="CDD" id="cd00118">
    <property type="entry name" value="LysM"/>
    <property type="match status" value="1"/>
</dbReference>
<feature type="domain" description="LysM" evidence="3">
    <location>
        <begin position="36"/>
        <end position="86"/>
    </location>
</feature>
<proteinExistence type="inferred from homology"/>
<dbReference type="Gene3D" id="3.10.350.10">
    <property type="entry name" value="LysM domain"/>
    <property type="match status" value="1"/>
</dbReference>
<dbReference type="Proteomes" id="UP000887229">
    <property type="component" value="Unassembled WGS sequence"/>
</dbReference>
<reference evidence="4" key="1">
    <citation type="journal article" date="2021" name="IMA Fungus">
        <title>Genomic characterization of three marine fungi, including Emericellopsis atlantica sp. nov. with signatures of a generalist lifestyle and marine biomass degradation.</title>
        <authorList>
            <person name="Hagestad O.C."/>
            <person name="Hou L."/>
            <person name="Andersen J.H."/>
            <person name="Hansen E.H."/>
            <person name="Altermark B."/>
            <person name="Li C."/>
            <person name="Kuhnert E."/>
            <person name="Cox R.J."/>
            <person name="Crous P.W."/>
            <person name="Spatafora J.W."/>
            <person name="Lail K."/>
            <person name="Amirebrahimi M."/>
            <person name="Lipzen A."/>
            <person name="Pangilinan J."/>
            <person name="Andreopoulos W."/>
            <person name="Hayes R.D."/>
            <person name="Ng V."/>
            <person name="Grigoriev I.V."/>
            <person name="Jackson S.A."/>
            <person name="Sutton T.D.S."/>
            <person name="Dobson A.D.W."/>
            <person name="Rama T."/>
        </authorList>
    </citation>
    <scope>NUCLEOTIDE SEQUENCE</scope>
    <source>
        <strain evidence="4">TS7</strain>
    </source>
</reference>
<sequence>MLPWQLPSIIDGIVKLANPVNTPAPMLSPAFPTCEQFLQAFDGDNCDSLASKAGIPLQDFFTLNPGLQNGQGCHTGNINPGYFYCTKALPEPLPEPEQENRPEAPEKTQAPDKDTSTITKTKTIKPDPTTYSICDYGDCWKSWVKLSTDSSDDIIFKRASRSCESLATTSCTSLARMGFPDMIKEGCDNCAELQSGCSCFLEGKYHTATVAYVVGGY</sequence>
<dbReference type="OrthoDB" id="5145966at2759"/>
<keyword evidence="5" id="KW-1185">Reference proteome</keyword>
<evidence type="ECO:0000259" key="3">
    <source>
        <dbReference type="PROSITE" id="PS51782"/>
    </source>
</evidence>
<gene>
    <name evidence="4" type="ORF">F5Z01DRAFT_634466</name>
</gene>
<evidence type="ECO:0000313" key="5">
    <source>
        <dbReference type="Proteomes" id="UP000887229"/>
    </source>
</evidence>
<comment type="similarity">
    <text evidence="1">Belongs to the secreted LysM effector family.</text>
</comment>
<evidence type="ECO:0000256" key="2">
    <source>
        <dbReference type="SAM" id="MobiDB-lite"/>
    </source>
</evidence>
<comment type="caution">
    <text evidence="4">The sequence shown here is derived from an EMBL/GenBank/DDBJ whole genome shotgun (WGS) entry which is preliminary data.</text>
</comment>